<keyword evidence="2" id="KW-1185">Reference proteome</keyword>
<dbReference type="InterPro" id="IPR018775">
    <property type="entry name" value="RlaP"/>
</dbReference>
<dbReference type="PANTHER" id="PTHR34817:SF2">
    <property type="entry name" value="NUCLEOTIDYLTRANSFERASE"/>
    <property type="match status" value="1"/>
</dbReference>
<proteinExistence type="predicted"/>
<name>A0A160T839_9CHLR</name>
<dbReference type="Pfam" id="PF10127">
    <property type="entry name" value="RlaP"/>
    <property type="match status" value="1"/>
</dbReference>
<evidence type="ECO:0000313" key="1">
    <source>
        <dbReference type="EMBL" id="CUS05548.1"/>
    </source>
</evidence>
<dbReference type="Proteomes" id="UP000215027">
    <property type="component" value="Chromosome II"/>
</dbReference>
<dbReference type="AlphaFoldDB" id="A0A160T839"/>
<dbReference type="PANTHER" id="PTHR34817">
    <property type="entry name" value="NUCLEOTIDYLTRANSFERASE"/>
    <property type="match status" value="1"/>
</dbReference>
<dbReference type="EMBL" id="LN890656">
    <property type="protein sequence ID" value="CUS05548.1"/>
    <property type="molecule type" value="Genomic_DNA"/>
</dbReference>
<evidence type="ECO:0008006" key="3">
    <source>
        <dbReference type="Google" id="ProtNLM"/>
    </source>
</evidence>
<reference evidence="1" key="1">
    <citation type="submission" date="2016-01" db="EMBL/GenBank/DDBJ databases">
        <authorList>
            <person name="Mcilroy J.S."/>
            <person name="Karst M S."/>
            <person name="Albertsen M."/>
        </authorList>
    </citation>
    <scope>NUCLEOTIDE SEQUENCE</scope>
    <source>
        <strain evidence="1">Cfx-K</strain>
    </source>
</reference>
<dbReference type="OrthoDB" id="9796845at2"/>
<dbReference type="RefSeq" id="WP_095044948.1">
    <property type="nucleotide sequence ID" value="NZ_LN890656.1"/>
</dbReference>
<evidence type="ECO:0000313" key="2">
    <source>
        <dbReference type="Proteomes" id="UP000215027"/>
    </source>
</evidence>
<gene>
    <name evidence="1" type="ORF">CFX0092_B0014</name>
</gene>
<sequence length="260" mass="29080">MIPTTIRAKIIDRLRAAEATHGVRVLLAVESGSRAWGFASADSDFDVRFIYARPQEWYLSVGLEEQRDVIEQAIVDDIDLSGWDVRKALRLFWKSNPPFAEWLQSPIVYVESGDFAAQCRALLPRVYSSAAGFHHYRNTARTNAAGSLVDGHVSLKKSFYALRALLAIRWLEQYDSAPPMEFGGLLPLIGDNAPLSAAIEALLERKRRTNESDQEPLDETVAAFIRSELRRVDGLTPATAPREDVLPLLDGVFRAVLRET</sequence>
<protein>
    <recommendedName>
        <fullName evidence="3">Nucleotidyltransferase</fullName>
    </recommendedName>
</protein>
<accession>A0A160T839</accession>
<dbReference type="KEGG" id="pbf:CFX0092_B0014"/>
<organism evidence="1 2">
    <name type="scientific">Candidatus Promineifilum breve</name>
    <dbReference type="NCBI Taxonomy" id="1806508"/>
    <lineage>
        <taxon>Bacteria</taxon>
        <taxon>Bacillati</taxon>
        <taxon>Chloroflexota</taxon>
        <taxon>Ardenticatenia</taxon>
        <taxon>Candidatus Promineifilales</taxon>
        <taxon>Candidatus Promineifilaceae</taxon>
        <taxon>Candidatus Promineifilum</taxon>
    </lineage>
</organism>